<feature type="binding site" evidence="6">
    <location>
        <position position="154"/>
    </location>
    <ligand>
        <name>FMN</name>
        <dbReference type="ChEBI" id="CHEBI:58210"/>
    </ligand>
</feature>
<evidence type="ECO:0000313" key="9">
    <source>
        <dbReference type="Proteomes" id="UP000266340"/>
    </source>
</evidence>
<comment type="caution">
    <text evidence="8">The sequence shown here is derived from an EMBL/GenBank/DDBJ whole genome shotgun (WGS) entry which is preliminary data.</text>
</comment>
<evidence type="ECO:0000256" key="4">
    <source>
        <dbReference type="ARBA" id="ARBA00023033"/>
    </source>
</evidence>
<dbReference type="NCBIfam" id="TIGR03860">
    <property type="entry name" value="FMN_nitrolo"/>
    <property type="match status" value="1"/>
</dbReference>
<dbReference type="RefSeq" id="WP_119147634.1">
    <property type="nucleotide sequence ID" value="NZ_JBHSOV010000060.1"/>
</dbReference>
<dbReference type="GO" id="GO:0016705">
    <property type="term" value="F:oxidoreductase activity, acting on paired donors, with incorporation or reduction of molecular oxygen"/>
    <property type="evidence" value="ECO:0007669"/>
    <property type="project" value="InterPro"/>
</dbReference>
<evidence type="ECO:0000256" key="1">
    <source>
        <dbReference type="ARBA" id="ARBA00022630"/>
    </source>
</evidence>
<dbReference type="AlphaFoldDB" id="A0A398CNU8"/>
<dbReference type="EMBL" id="QXJM01000016">
    <property type="protein sequence ID" value="RIE05036.1"/>
    <property type="molecule type" value="Genomic_DNA"/>
</dbReference>
<dbReference type="InterPro" id="IPR051260">
    <property type="entry name" value="Diverse_substr_monoxygenases"/>
</dbReference>
<feature type="binding site" evidence="6">
    <location>
        <position position="225"/>
    </location>
    <ligand>
        <name>FMN</name>
        <dbReference type="ChEBI" id="CHEBI:58210"/>
    </ligand>
</feature>
<keyword evidence="1 6" id="KW-0285">Flavoprotein</keyword>
<feature type="binding site" evidence="6">
    <location>
        <position position="57"/>
    </location>
    <ligand>
        <name>FMN</name>
        <dbReference type="ChEBI" id="CHEBI:58210"/>
    </ligand>
</feature>
<dbReference type="PANTHER" id="PTHR30011">
    <property type="entry name" value="ALKANESULFONATE MONOOXYGENASE-RELATED"/>
    <property type="match status" value="1"/>
</dbReference>
<protein>
    <submittedName>
        <fullName evidence="8">FMN-dependent monooxygenase</fullName>
    </submittedName>
</protein>
<feature type="binding site" evidence="6">
    <location>
        <position position="150"/>
    </location>
    <ligand>
        <name>FMN</name>
        <dbReference type="ChEBI" id="CHEBI:58210"/>
    </ligand>
</feature>
<dbReference type="GO" id="GO:0004497">
    <property type="term" value="F:monooxygenase activity"/>
    <property type="evidence" value="ECO:0007669"/>
    <property type="project" value="UniProtKB-KW"/>
</dbReference>
<comment type="similarity">
    <text evidence="5">Belongs to the NtaA/SnaA/DszA monooxygenase family.</text>
</comment>
<dbReference type="Gene3D" id="3.20.20.30">
    <property type="entry name" value="Luciferase-like domain"/>
    <property type="match status" value="1"/>
</dbReference>
<evidence type="ECO:0000256" key="3">
    <source>
        <dbReference type="ARBA" id="ARBA00023002"/>
    </source>
</evidence>
<dbReference type="Proteomes" id="UP000266340">
    <property type="component" value="Unassembled WGS sequence"/>
</dbReference>
<evidence type="ECO:0000256" key="2">
    <source>
        <dbReference type="ARBA" id="ARBA00022643"/>
    </source>
</evidence>
<dbReference type="InterPro" id="IPR036661">
    <property type="entry name" value="Luciferase-like_sf"/>
</dbReference>
<dbReference type="PANTHER" id="PTHR30011:SF16">
    <property type="entry name" value="C2H2 FINGER DOMAIN TRANSCRIPTION FACTOR (EUROFUNG)-RELATED"/>
    <property type="match status" value="1"/>
</dbReference>
<evidence type="ECO:0000313" key="8">
    <source>
        <dbReference type="EMBL" id="RIE05036.1"/>
    </source>
</evidence>
<keyword evidence="4 8" id="KW-0503">Monooxygenase</keyword>
<evidence type="ECO:0000259" key="7">
    <source>
        <dbReference type="Pfam" id="PF00296"/>
    </source>
</evidence>
<dbReference type="PIRSF" id="PIRSF000337">
    <property type="entry name" value="NTA_MOA"/>
    <property type="match status" value="1"/>
</dbReference>
<dbReference type="SUPFAM" id="SSF51679">
    <property type="entry name" value="Bacterial luciferase-like"/>
    <property type="match status" value="1"/>
</dbReference>
<evidence type="ECO:0000256" key="6">
    <source>
        <dbReference type="PIRSR" id="PIRSR000337-1"/>
    </source>
</evidence>
<organism evidence="8 9">
    <name type="scientific">Cohnella faecalis</name>
    <dbReference type="NCBI Taxonomy" id="2315694"/>
    <lineage>
        <taxon>Bacteria</taxon>
        <taxon>Bacillati</taxon>
        <taxon>Bacillota</taxon>
        <taxon>Bacilli</taxon>
        <taxon>Bacillales</taxon>
        <taxon>Paenibacillaceae</taxon>
        <taxon>Cohnella</taxon>
    </lineage>
</organism>
<feature type="domain" description="Luciferase-like" evidence="7">
    <location>
        <begin position="23"/>
        <end position="384"/>
    </location>
</feature>
<feature type="binding site" evidence="6">
    <location>
        <position position="226"/>
    </location>
    <ligand>
        <name>FMN</name>
        <dbReference type="ChEBI" id="CHEBI:58210"/>
    </ligand>
</feature>
<keyword evidence="2 6" id="KW-0288">FMN</keyword>
<dbReference type="Pfam" id="PF00296">
    <property type="entry name" value="Bac_luciferase"/>
    <property type="match status" value="1"/>
</dbReference>
<keyword evidence="3" id="KW-0560">Oxidoreductase</keyword>
<keyword evidence="9" id="KW-1185">Reference proteome</keyword>
<dbReference type="InterPro" id="IPR016215">
    <property type="entry name" value="NTA_MOA"/>
</dbReference>
<name>A0A398CNU8_9BACL</name>
<evidence type="ECO:0000256" key="5">
    <source>
        <dbReference type="ARBA" id="ARBA00033748"/>
    </source>
</evidence>
<feature type="binding site" evidence="6">
    <location>
        <position position="100"/>
    </location>
    <ligand>
        <name>FMN</name>
        <dbReference type="ChEBI" id="CHEBI:58210"/>
    </ligand>
</feature>
<dbReference type="OrthoDB" id="3265338at2"/>
<sequence>MKQIHLGVFEVNAVNHLTPGIWTHPEQNRIHFNSIDYWVEIARLLERGKFDFMFFADTYSYPKKNKELAFREAGGAPGNDPMLLIPALAMVTEHLAFTMTTSTTYETPVANSRRFSTLDHLTKGRIGWNVVTTSNPTAADLFGRTDFLPHDERYDMADDFLEASYKLLEGCWEDDAVVIDREKRIFTDPAKVHLVVHEGKYFKLQGYHSPSPSPQRTPVIFQAGSSERGRIFAANHAEGVFLKAPTTAILREQVADIRRRAKEIGRDPASVKVFTGLSVVTAPTREEAQRKYESYLSHQSRESALASYSSVTGIDLTKLDPDSYFENVHTEMGQTHTDRFTKYSPTKKKVREVIDDFLKKGFRGLTVVGAPEEVADQIQAWVEETDVDGFNLEPYVLPGTYSDFIDLVVPILQERGLFKKDYAPGTFREKLFGPGSARLPASHPAAAFRNAARLNPAAEDDAAPLPIGEGSR</sequence>
<gene>
    <name evidence="8" type="ORF">D3H35_02555</name>
</gene>
<reference evidence="8 9" key="1">
    <citation type="submission" date="2018-09" db="EMBL/GenBank/DDBJ databases">
        <title>Cohnella cavernae sp. nov., isolated from a karst cave.</title>
        <authorList>
            <person name="Zhu H."/>
        </authorList>
    </citation>
    <scope>NUCLEOTIDE SEQUENCE [LARGE SCALE GENOMIC DNA]</scope>
    <source>
        <strain evidence="8 9">K2E09-144</strain>
    </source>
</reference>
<proteinExistence type="inferred from homology"/>
<dbReference type="InterPro" id="IPR011251">
    <property type="entry name" value="Luciferase-like_dom"/>
</dbReference>
<accession>A0A398CNU8</accession>